<reference evidence="4" key="1">
    <citation type="submission" date="2020-08" db="EMBL/GenBank/DDBJ databases">
        <title>Whole genome shotgun sequence of Actinocatenispora sera NBRC 101916.</title>
        <authorList>
            <person name="Komaki H."/>
            <person name="Tamura T."/>
        </authorList>
    </citation>
    <scope>NUCLEOTIDE SEQUENCE</scope>
    <source>
        <strain evidence="4">NBRC 101916</strain>
    </source>
</reference>
<keyword evidence="2" id="KW-0812">Transmembrane</keyword>
<feature type="compositionally biased region" description="Low complexity" evidence="1">
    <location>
        <begin position="179"/>
        <end position="209"/>
    </location>
</feature>
<feature type="compositionally biased region" description="Low complexity" evidence="1">
    <location>
        <begin position="160"/>
        <end position="171"/>
    </location>
</feature>
<keyword evidence="2" id="KW-0472">Membrane</keyword>
<gene>
    <name evidence="4" type="ORF">Asera_34100</name>
</gene>
<name>A0A810L3U5_9ACTN</name>
<feature type="chain" id="PRO_5032268144" description="LPXTG-motif cell wall-anchored protein" evidence="3">
    <location>
        <begin position="27"/>
        <end position="253"/>
    </location>
</feature>
<evidence type="ECO:0000313" key="5">
    <source>
        <dbReference type="Proteomes" id="UP000680750"/>
    </source>
</evidence>
<feature type="signal peptide" evidence="3">
    <location>
        <begin position="1"/>
        <end position="26"/>
    </location>
</feature>
<evidence type="ECO:0000313" key="4">
    <source>
        <dbReference type="EMBL" id="BCJ29302.1"/>
    </source>
</evidence>
<organism evidence="4 5">
    <name type="scientific">Actinocatenispora sera</name>
    <dbReference type="NCBI Taxonomy" id="390989"/>
    <lineage>
        <taxon>Bacteria</taxon>
        <taxon>Bacillati</taxon>
        <taxon>Actinomycetota</taxon>
        <taxon>Actinomycetes</taxon>
        <taxon>Micromonosporales</taxon>
        <taxon>Micromonosporaceae</taxon>
        <taxon>Actinocatenispora</taxon>
    </lineage>
</organism>
<proteinExistence type="predicted"/>
<dbReference type="EMBL" id="AP023354">
    <property type="protein sequence ID" value="BCJ29302.1"/>
    <property type="molecule type" value="Genomic_DNA"/>
</dbReference>
<evidence type="ECO:0000256" key="1">
    <source>
        <dbReference type="SAM" id="MobiDB-lite"/>
    </source>
</evidence>
<dbReference type="AlphaFoldDB" id="A0A810L3U5"/>
<keyword evidence="2" id="KW-1133">Transmembrane helix</keyword>
<accession>A0A810L3U5</accession>
<evidence type="ECO:0000256" key="2">
    <source>
        <dbReference type="SAM" id="Phobius"/>
    </source>
</evidence>
<dbReference type="RefSeq" id="WP_051803076.1">
    <property type="nucleotide sequence ID" value="NZ_AP023354.1"/>
</dbReference>
<keyword evidence="3" id="KW-0732">Signal</keyword>
<feature type="region of interest" description="Disordered" evidence="1">
    <location>
        <begin position="158"/>
        <end position="223"/>
    </location>
</feature>
<protein>
    <recommendedName>
        <fullName evidence="6">LPXTG-motif cell wall-anchored protein</fullName>
    </recommendedName>
</protein>
<dbReference type="KEGG" id="aser:Asera_34100"/>
<dbReference type="Proteomes" id="UP000680750">
    <property type="component" value="Chromosome"/>
</dbReference>
<feature type="transmembrane region" description="Helical" evidence="2">
    <location>
        <begin position="225"/>
        <end position="246"/>
    </location>
</feature>
<keyword evidence="5" id="KW-1185">Reference proteome</keyword>
<sequence>MKLRTFAVTALVGGALALTAAAPALADATSDPGPSASPAPNGTIAVSASFDTKVAYAGDTVTLTVTSRQSSTANPAGSFALYWTGPISFTGHGSDGTCKANASYVYCPETTDQLVVTDTFTFAVYGPLRHNVVTRMQVKASSGAQSARTTAALNTCIDVSASPSPSESAPDSPSPSPSDEPTSPSASVSASASPSGSASESPSTEPSVTLAAGGSGGLPVTGTSLGLIGGAAAVLLAAGTVLTLAARRRRTRP</sequence>
<evidence type="ECO:0008006" key="6">
    <source>
        <dbReference type="Google" id="ProtNLM"/>
    </source>
</evidence>
<evidence type="ECO:0000256" key="3">
    <source>
        <dbReference type="SAM" id="SignalP"/>
    </source>
</evidence>